<accession>K7PC82</accession>
<dbReference type="RefSeq" id="YP_007003738.1">
    <property type="nucleotide sequence ID" value="NC_019491.1"/>
</dbReference>
<evidence type="ECO:0000313" key="1">
    <source>
        <dbReference type="EMBL" id="AFJ20372.1"/>
    </source>
</evidence>
<keyword evidence="2" id="KW-1185">Reference proteome</keyword>
<proteinExistence type="predicted"/>
<protein>
    <submittedName>
        <fullName evidence="1">Protein ORF75</fullName>
    </submittedName>
</protein>
<dbReference type="OrthoDB" id="32391at10239"/>
<name>K7PC82_9VIRU</name>
<dbReference type="GeneID" id="14011225"/>
<sequence>MEGCVSMLFDLLAIAKCQRLYAEEALEVVLAKINEFYSQWGSAFLEDPSSSSSSAGHFGPEYVGQLLNGGHFTPYDANPGFTEGSQLCRLTNRLLPVTDLAMVYYEPCPHKILAWEQSSSDLGHKRPYLDARVFRNCLEPELVASKLALLEGSSASNSKGAFVKRKRLGLTDPSEDRLSALNQKLRSEAGPMYVAREHAADLIMYSATSKAVLEFLTYPEVPLHRQRAAEGETC</sequence>
<evidence type="ECO:0000313" key="2">
    <source>
        <dbReference type="Proteomes" id="UP000118426"/>
    </source>
</evidence>
<gene>
    <name evidence="1" type="ORF">CyHV1_ORF75</name>
</gene>
<organism evidence="1 2">
    <name type="scientific">Cyprinid herpesvirus 1</name>
    <dbReference type="NCBI Taxonomy" id="317858"/>
    <lineage>
        <taxon>Viruses</taxon>
        <taxon>Duplodnaviria</taxon>
        <taxon>Heunggongvirae</taxon>
        <taxon>Peploviricota</taxon>
        <taxon>Herviviricetes</taxon>
        <taxon>Herpesvirales</taxon>
        <taxon>Alloherpesviridae</taxon>
        <taxon>Cyvirus</taxon>
        <taxon>Cyvirus cyprinidallo1</taxon>
    </lineage>
</organism>
<reference evidence="1 2" key="1">
    <citation type="journal article" date="2013" name="J. Virol.">
        <title>Comparative genomics of carp herpesviruses.</title>
        <authorList>
            <person name="Davison A.J."/>
            <person name="Kurobe T."/>
            <person name="Gatherer D."/>
            <person name="Cunningham C."/>
            <person name="Korf I."/>
            <person name="Fukuda H."/>
            <person name="Hedrick R.P."/>
            <person name="Waltzek T.B."/>
        </authorList>
    </citation>
    <scope>NUCLEOTIDE SEQUENCE [LARGE SCALE GENOMIC DNA]</scope>
    <source>
        <strain evidence="1">NG-J1</strain>
    </source>
</reference>
<dbReference type="KEGG" id="vg:14011225"/>
<dbReference type="Proteomes" id="UP000118426">
    <property type="component" value="Segment"/>
</dbReference>
<dbReference type="EMBL" id="JQ815363">
    <property type="protein sequence ID" value="AFJ20372.1"/>
    <property type="molecule type" value="Genomic_DNA"/>
</dbReference>